<organism evidence="1 2">
    <name type="scientific">Blastococcus mobilis</name>
    <dbReference type="NCBI Taxonomy" id="1938746"/>
    <lineage>
        <taxon>Bacteria</taxon>
        <taxon>Bacillati</taxon>
        <taxon>Actinomycetota</taxon>
        <taxon>Actinomycetes</taxon>
        <taxon>Geodermatophilales</taxon>
        <taxon>Geodermatophilaceae</taxon>
        <taxon>Blastococcus</taxon>
    </lineage>
</organism>
<dbReference type="EMBL" id="FZNO01000046">
    <property type="protein sequence ID" value="SNR95414.1"/>
    <property type="molecule type" value="Genomic_DNA"/>
</dbReference>
<sequence>MERLRVADQQSETDVADASVLVLDAMYHLWEAWAHVLGTRDLSKQNLAVALDPAGRTAAALMAVRGRLTHELVEPRESLGFGTQPFGTSPFGVGGWYWRSLGERAGDRSGMRERLNWYENEVAGREVIESTVLAYGWFAAQPGFAAS</sequence>
<reference evidence="1 2" key="1">
    <citation type="submission" date="2017-06" db="EMBL/GenBank/DDBJ databases">
        <authorList>
            <person name="Kim H.J."/>
            <person name="Triplett B.A."/>
        </authorList>
    </citation>
    <scope>NUCLEOTIDE SEQUENCE [LARGE SCALE GENOMIC DNA]</scope>
    <source>
        <strain evidence="1 2">DSM 44272</strain>
    </source>
</reference>
<evidence type="ECO:0000313" key="2">
    <source>
        <dbReference type="Proteomes" id="UP000198403"/>
    </source>
</evidence>
<name>A0A239AK33_9ACTN</name>
<gene>
    <name evidence="1" type="ORF">SAMN06272737_14611</name>
</gene>
<evidence type="ECO:0000313" key="1">
    <source>
        <dbReference type="EMBL" id="SNR95414.1"/>
    </source>
</evidence>
<accession>A0A239AK33</accession>
<protein>
    <submittedName>
        <fullName evidence="1">Uncharacterized protein</fullName>
    </submittedName>
</protein>
<proteinExistence type="predicted"/>
<keyword evidence="2" id="KW-1185">Reference proteome</keyword>
<dbReference type="Proteomes" id="UP000198403">
    <property type="component" value="Unassembled WGS sequence"/>
</dbReference>
<dbReference type="AlphaFoldDB" id="A0A239AK33"/>